<evidence type="ECO:0000313" key="1">
    <source>
        <dbReference type="EMBL" id="CCO47441.1"/>
    </source>
</evidence>
<comment type="caution">
    <text evidence="1">The sequence shown here is derived from an EMBL/GenBank/DDBJ whole genome shotgun (WGS) entry which is preliminary data.</text>
</comment>
<evidence type="ECO:0000313" key="2">
    <source>
        <dbReference type="Proteomes" id="UP000018211"/>
    </source>
</evidence>
<protein>
    <recommendedName>
        <fullName evidence="3">Transposase</fullName>
    </recommendedName>
</protein>
<reference evidence="1 2" key="1">
    <citation type="journal article" date="2013" name="ISME J.">
        <title>Comparative genomics of pathogenic lineages of Vibrio nigripulchritudo identifies virulence-associated traits.</title>
        <authorList>
            <person name="Goudenege D."/>
            <person name="Labreuche Y."/>
            <person name="Krin E."/>
            <person name="Ansquer D."/>
            <person name="Mangenot S."/>
            <person name="Calteau A."/>
            <person name="Medigue C."/>
            <person name="Mazel D."/>
            <person name="Polz M.F."/>
            <person name="Le Roux F."/>
        </authorList>
    </citation>
    <scope>NUCLEOTIDE SEQUENCE [LARGE SCALE GENOMIC DNA]</scope>
    <source>
        <strain evidence="1 2">SOn1</strain>
    </source>
</reference>
<dbReference type="AlphaFoldDB" id="A0AAV2VRV8"/>
<proteinExistence type="predicted"/>
<dbReference type="EMBL" id="CAOF01000120">
    <property type="protein sequence ID" value="CCO47441.1"/>
    <property type="molecule type" value="Genomic_DNA"/>
</dbReference>
<dbReference type="Proteomes" id="UP000018211">
    <property type="component" value="Unassembled WGS sequence"/>
</dbReference>
<gene>
    <name evidence="1" type="ORF">VIBNISOn1_30135</name>
</gene>
<sequence>MFWNKIFNSITSLRRQIEKNRHTSSILNRLDIDQVTWMNACTQLEKGTVVGSETTIKHVMSKLNRKRIYGFRLPDS</sequence>
<evidence type="ECO:0008006" key="3">
    <source>
        <dbReference type="Google" id="ProtNLM"/>
    </source>
</evidence>
<organism evidence="1 2">
    <name type="scientific">Vibrio nigripulchritudo SOn1</name>
    <dbReference type="NCBI Taxonomy" id="1238450"/>
    <lineage>
        <taxon>Bacteria</taxon>
        <taxon>Pseudomonadati</taxon>
        <taxon>Pseudomonadota</taxon>
        <taxon>Gammaproteobacteria</taxon>
        <taxon>Vibrionales</taxon>
        <taxon>Vibrionaceae</taxon>
        <taxon>Vibrio</taxon>
    </lineage>
</organism>
<name>A0AAV2VRV8_9VIBR</name>
<accession>A0AAV2VRV8</accession>